<dbReference type="InterPro" id="IPR006674">
    <property type="entry name" value="HD_domain"/>
</dbReference>
<dbReference type="Gene3D" id="1.10.472.50">
    <property type="entry name" value="HD-domain/PDEase-like"/>
    <property type="match status" value="1"/>
</dbReference>
<protein>
    <submittedName>
        <fullName evidence="3">HD domain-containing protein</fullName>
    </submittedName>
</protein>
<dbReference type="RefSeq" id="WP_366289026.1">
    <property type="nucleotide sequence ID" value="NZ_CP159992.1"/>
</dbReference>
<dbReference type="PROSITE" id="PS51831">
    <property type="entry name" value="HD"/>
    <property type="match status" value="1"/>
</dbReference>
<accession>A0AAU8N6F7</accession>
<dbReference type="SUPFAM" id="SSF109604">
    <property type="entry name" value="HD-domain/PDEase-like"/>
    <property type="match status" value="1"/>
</dbReference>
<dbReference type="Pfam" id="PF01966">
    <property type="entry name" value="HD"/>
    <property type="match status" value="1"/>
</dbReference>
<dbReference type="AlphaFoldDB" id="A0AAU8N6F7"/>
<dbReference type="Gene3D" id="1.20.58.1910">
    <property type="match status" value="1"/>
</dbReference>
<dbReference type="PANTHER" id="PTHR33594">
    <property type="entry name" value="SUPERFAMILY HYDROLASE, PUTATIVE (AFU_ORTHOLOGUE AFUA_1G03035)-RELATED"/>
    <property type="match status" value="1"/>
</dbReference>
<feature type="domain" description="HD" evidence="2">
    <location>
        <begin position="59"/>
        <end position="160"/>
    </location>
</feature>
<organism evidence="3">
    <name type="scientific">Paenibacillus sp. AN1007</name>
    <dbReference type="NCBI Taxonomy" id="3151385"/>
    <lineage>
        <taxon>Bacteria</taxon>
        <taxon>Bacillati</taxon>
        <taxon>Bacillota</taxon>
        <taxon>Bacilli</taxon>
        <taxon>Bacillales</taxon>
        <taxon>Paenibacillaceae</taxon>
        <taxon>Paenibacillus</taxon>
    </lineage>
</organism>
<evidence type="ECO:0000313" key="3">
    <source>
        <dbReference type="EMBL" id="XCP92687.1"/>
    </source>
</evidence>
<sequence>MSSESSRRSMEAEGTQAADGPPAEQEQVNRDGSTTHEAVLCAARAFVQQEASRHSDGHDWSHIERVTALAVRLAHQMGADLFICELAALLHDVPDEKLNDSLEAGMAKLHAWLDTQPLAPEMREAVVNIISTISYAGGQRAAVCSLEAQVVQDADRLDALGAIGIARTFAFSGARGREMYDPSLPPREQMTREEYRNGRSTTINHFYEKLFKLKDLMNTSYGKQLAQQRHDYMVQFVEQFKREWESVDG</sequence>
<feature type="compositionally biased region" description="Basic and acidic residues" evidence="1">
    <location>
        <begin position="1"/>
        <end position="11"/>
    </location>
</feature>
<proteinExistence type="predicted"/>
<feature type="region of interest" description="Disordered" evidence="1">
    <location>
        <begin position="1"/>
        <end position="33"/>
    </location>
</feature>
<gene>
    <name evidence="3" type="ORF">ABXS70_15640</name>
</gene>
<dbReference type="SMART" id="SM00471">
    <property type="entry name" value="HDc"/>
    <property type="match status" value="1"/>
</dbReference>
<dbReference type="CDD" id="cd00077">
    <property type="entry name" value="HDc"/>
    <property type="match status" value="1"/>
</dbReference>
<dbReference type="InterPro" id="IPR003607">
    <property type="entry name" value="HD/PDEase_dom"/>
</dbReference>
<evidence type="ECO:0000256" key="1">
    <source>
        <dbReference type="SAM" id="MobiDB-lite"/>
    </source>
</evidence>
<dbReference type="EMBL" id="CP159992">
    <property type="protein sequence ID" value="XCP92687.1"/>
    <property type="molecule type" value="Genomic_DNA"/>
</dbReference>
<name>A0AAU8N6F7_9BACL</name>
<evidence type="ECO:0000259" key="2">
    <source>
        <dbReference type="PROSITE" id="PS51831"/>
    </source>
</evidence>
<dbReference type="PANTHER" id="PTHR33594:SF1">
    <property type="entry name" value="HD_PDEASE DOMAIN-CONTAINING PROTEIN"/>
    <property type="match status" value="1"/>
</dbReference>
<reference evidence="3" key="1">
    <citation type="submission" date="2024-05" db="EMBL/GenBank/DDBJ databases">
        <title>Draft genome assemblies of 36 bacteria isolated from hibernating arctic ground squirrels.</title>
        <authorList>
            <person name="McKee H."/>
            <person name="Mullen L."/>
            <person name="Drown D.M."/>
            <person name="Duddleston K.N."/>
        </authorList>
    </citation>
    <scope>NUCLEOTIDE SEQUENCE</scope>
    <source>
        <strain evidence="3">AN1007</strain>
    </source>
</reference>